<dbReference type="STRING" id="285676.GA0070561_4902"/>
<gene>
    <name evidence="1" type="ORF">GA0070561_4902</name>
</gene>
<dbReference type="EMBL" id="FMCR01000005">
    <property type="protein sequence ID" value="SCF27713.1"/>
    <property type="molecule type" value="Genomic_DNA"/>
</dbReference>
<name>A0A1C4Z460_9ACTN</name>
<dbReference type="RefSeq" id="WP_091404361.1">
    <property type="nucleotide sequence ID" value="NZ_FMCR01000005.1"/>
</dbReference>
<evidence type="ECO:0000313" key="2">
    <source>
        <dbReference type="Proteomes" id="UP000198864"/>
    </source>
</evidence>
<proteinExistence type="predicted"/>
<dbReference type="Proteomes" id="UP000198864">
    <property type="component" value="Unassembled WGS sequence"/>
</dbReference>
<reference evidence="1 2" key="1">
    <citation type="submission" date="2016-06" db="EMBL/GenBank/DDBJ databases">
        <authorList>
            <person name="Kjaerup R.B."/>
            <person name="Dalgaard T.S."/>
            <person name="Juul-Madsen H.R."/>
        </authorList>
    </citation>
    <scope>NUCLEOTIDE SEQUENCE [LARGE SCALE GENOMIC DNA]</scope>
    <source>
        <strain evidence="1 2">DSM 44871</strain>
    </source>
</reference>
<protein>
    <submittedName>
        <fullName evidence="1">Uncharacterized protein</fullName>
    </submittedName>
</protein>
<accession>A0A1C4Z460</accession>
<organism evidence="1 2">
    <name type="scientific">Micromonospora saelicesensis</name>
    <dbReference type="NCBI Taxonomy" id="285676"/>
    <lineage>
        <taxon>Bacteria</taxon>
        <taxon>Bacillati</taxon>
        <taxon>Actinomycetota</taxon>
        <taxon>Actinomycetes</taxon>
        <taxon>Micromonosporales</taxon>
        <taxon>Micromonosporaceae</taxon>
        <taxon>Micromonospora</taxon>
    </lineage>
</organism>
<evidence type="ECO:0000313" key="1">
    <source>
        <dbReference type="EMBL" id="SCF27713.1"/>
    </source>
</evidence>
<sequence length="86" mass="7879">MSENTQTNPATVGGFAGDPGAALAVTGSGSCCGSPAQAVGSILPPAGQSPTAGPCCGSQQAAQAAGSCCGTEAKTEAVTTGQGCCG</sequence>
<dbReference type="AlphaFoldDB" id="A0A1C4Z460"/>